<dbReference type="Gene3D" id="2.130.10.10">
    <property type="entry name" value="YVTN repeat-like/Quinoprotein amine dehydrogenase"/>
    <property type="match status" value="1"/>
</dbReference>
<dbReference type="InterPro" id="IPR002372">
    <property type="entry name" value="PQQ_rpt_dom"/>
</dbReference>
<dbReference type="Proteomes" id="UP000465622">
    <property type="component" value="Chromosome"/>
</dbReference>
<gene>
    <name evidence="3" type="ORF">MMAGJ_42270</name>
</gene>
<dbReference type="InterPro" id="IPR015943">
    <property type="entry name" value="WD40/YVTN_repeat-like_dom_sf"/>
</dbReference>
<proteinExistence type="predicted"/>
<dbReference type="SUPFAM" id="SSF50998">
    <property type="entry name" value="Quinoprotein alcohol dehydrogenase-like"/>
    <property type="match status" value="1"/>
</dbReference>
<feature type="transmembrane region" description="Helical" evidence="1">
    <location>
        <begin position="86"/>
        <end position="105"/>
    </location>
</feature>
<feature type="transmembrane region" description="Helical" evidence="1">
    <location>
        <begin position="60"/>
        <end position="79"/>
    </location>
</feature>
<dbReference type="Pfam" id="PF13360">
    <property type="entry name" value="PQQ_2"/>
    <property type="match status" value="1"/>
</dbReference>
<evidence type="ECO:0000313" key="3">
    <source>
        <dbReference type="EMBL" id="BBX34945.1"/>
    </source>
</evidence>
<keyword evidence="1" id="KW-0812">Transmembrane</keyword>
<feature type="transmembrane region" description="Helical" evidence="1">
    <location>
        <begin position="155"/>
        <end position="175"/>
    </location>
</feature>
<dbReference type="EMBL" id="AP022567">
    <property type="protein sequence ID" value="BBX34945.1"/>
    <property type="molecule type" value="Genomic_DNA"/>
</dbReference>
<evidence type="ECO:0000256" key="1">
    <source>
        <dbReference type="SAM" id="Phobius"/>
    </source>
</evidence>
<dbReference type="RefSeq" id="WP_230022112.1">
    <property type="nucleotide sequence ID" value="NZ_JAJJNE010000047.1"/>
</dbReference>
<organism evidence="3 4">
    <name type="scientific">Mycolicibacterium mageritense</name>
    <name type="common">Mycobacterium mageritense</name>
    <dbReference type="NCBI Taxonomy" id="53462"/>
    <lineage>
        <taxon>Bacteria</taxon>
        <taxon>Bacillati</taxon>
        <taxon>Actinomycetota</taxon>
        <taxon>Actinomycetes</taxon>
        <taxon>Mycobacteriales</taxon>
        <taxon>Mycobacteriaceae</taxon>
        <taxon>Mycolicibacterium</taxon>
    </lineage>
</organism>
<protein>
    <recommendedName>
        <fullName evidence="2">Pyrrolo-quinoline quinone repeat domain-containing protein</fullName>
    </recommendedName>
</protein>
<feature type="transmembrane region" description="Helical" evidence="1">
    <location>
        <begin position="12"/>
        <end position="35"/>
    </location>
</feature>
<feature type="transmembrane region" description="Helical" evidence="1">
    <location>
        <begin position="125"/>
        <end position="148"/>
    </location>
</feature>
<name>A0ABM7HWH1_MYCME</name>
<reference evidence="3 4" key="1">
    <citation type="journal article" date="2019" name="Emerg. Microbes Infect.">
        <title>Comprehensive subspecies identification of 175 nontuberculous mycobacteria species based on 7547 genomic profiles.</title>
        <authorList>
            <person name="Matsumoto Y."/>
            <person name="Kinjo T."/>
            <person name="Motooka D."/>
            <person name="Nabeya D."/>
            <person name="Jung N."/>
            <person name="Uechi K."/>
            <person name="Horii T."/>
            <person name="Iida T."/>
            <person name="Fujita J."/>
            <person name="Nakamura S."/>
        </authorList>
    </citation>
    <scope>NUCLEOTIDE SEQUENCE [LARGE SCALE GENOMIC DNA]</scope>
    <source>
        <strain evidence="3 4">JCM 12375</strain>
    </source>
</reference>
<dbReference type="InterPro" id="IPR011047">
    <property type="entry name" value="Quinoprotein_ADH-like_sf"/>
</dbReference>
<evidence type="ECO:0000313" key="4">
    <source>
        <dbReference type="Proteomes" id="UP000465622"/>
    </source>
</evidence>
<sequence>MSQVRLRLGSVAQVCNGIALGLLTAATGLGAWGLIWATRTPLPGLSNPYWRWESVSTSRITSWTVVAAVVMLIAVAMAVRSASWRLLPAIVVPVVGLLGLVQLVGHDFFRFYSVIITSFNPSQQLPATMATVLLAGAGGVAALAGVAARIGGSRALRSGAVVGLVLAIVAAVTVIRNAKPDLDSSTAAAVPVPPVPAALSEGQIFTLRSDFTRPDDSLAFGVGYTVRAAGPGFVVREPRGVRAYDSSGAERWHYIHSGTPELRVQEFRVFDGGETVVLLLTTEVPHSGWVIGLDAMTGQRLWSSGDQDVVSAMAEYRHAATDDSPIHLAAHHREEIVRFDSRTGQRMWAVDVPEDSQPMDTGAGVGYLTGTMHNGRATVRYVSIDPTSGSVQRDFVVSEYALSDIAHRDQFPDTYVRGLEHAGRNGFAFRDRVNRAIYVNGVTGVATEFDGEVHASDERSDDFIVEKQDARGVPYGHELRSAPDGRVRCTFGSEPMYNSAWLADQILSGSGDEPARLYSRAECRPLPTTVSPVNVEYVVAPGVLLAVNDSRNGLVIEGYR</sequence>
<accession>A0ABM7HWH1</accession>
<evidence type="ECO:0000259" key="2">
    <source>
        <dbReference type="Pfam" id="PF13360"/>
    </source>
</evidence>
<feature type="domain" description="Pyrrolo-quinoline quinone repeat" evidence="2">
    <location>
        <begin position="233"/>
        <end position="364"/>
    </location>
</feature>
<keyword evidence="1" id="KW-0472">Membrane</keyword>
<keyword evidence="4" id="KW-1185">Reference proteome</keyword>
<keyword evidence="1" id="KW-1133">Transmembrane helix</keyword>